<reference evidence="1 2" key="1">
    <citation type="journal article" date="2024" name="J Genomics">
        <title>Draft genome sequencing and assembly of Favolaschia claudopus CIRM-BRFM 2984 isolated from oak limbs.</title>
        <authorList>
            <person name="Navarro D."/>
            <person name="Drula E."/>
            <person name="Chaduli D."/>
            <person name="Cazenave R."/>
            <person name="Ahrendt S."/>
            <person name="Wang J."/>
            <person name="Lipzen A."/>
            <person name="Daum C."/>
            <person name="Barry K."/>
            <person name="Grigoriev I.V."/>
            <person name="Favel A."/>
            <person name="Rosso M.N."/>
            <person name="Martin F."/>
        </authorList>
    </citation>
    <scope>NUCLEOTIDE SEQUENCE [LARGE SCALE GENOMIC DNA]</scope>
    <source>
        <strain evidence="1 2">CIRM-BRFM 2984</strain>
    </source>
</reference>
<dbReference type="Proteomes" id="UP001362999">
    <property type="component" value="Unassembled WGS sequence"/>
</dbReference>
<evidence type="ECO:0000313" key="2">
    <source>
        <dbReference type="Proteomes" id="UP001362999"/>
    </source>
</evidence>
<gene>
    <name evidence="1" type="ORF">R3P38DRAFT_3261896</name>
</gene>
<name>A0AAW0CK19_9AGAR</name>
<proteinExistence type="predicted"/>
<evidence type="ECO:0008006" key="3">
    <source>
        <dbReference type="Google" id="ProtNLM"/>
    </source>
</evidence>
<dbReference type="EMBL" id="JAWWNJ010000016">
    <property type="protein sequence ID" value="KAK7039520.1"/>
    <property type="molecule type" value="Genomic_DNA"/>
</dbReference>
<sequence>MRKSHAALASYLVVLLWGFRTILPLRTLHTTLLGDLTNLLVTPYRLTHAPTVPTYSYALTMLLSLRLTTRLALAPYLLPYVPQSYLLQPVECQQCLSEDTSVSSLIQLTFNASTRAPNLSLHG</sequence>
<dbReference type="AlphaFoldDB" id="A0AAW0CK19"/>
<keyword evidence="2" id="KW-1185">Reference proteome</keyword>
<comment type="caution">
    <text evidence="1">The sequence shown here is derived from an EMBL/GenBank/DDBJ whole genome shotgun (WGS) entry which is preliminary data.</text>
</comment>
<organism evidence="1 2">
    <name type="scientific">Favolaschia claudopus</name>
    <dbReference type="NCBI Taxonomy" id="2862362"/>
    <lineage>
        <taxon>Eukaryota</taxon>
        <taxon>Fungi</taxon>
        <taxon>Dikarya</taxon>
        <taxon>Basidiomycota</taxon>
        <taxon>Agaricomycotina</taxon>
        <taxon>Agaricomycetes</taxon>
        <taxon>Agaricomycetidae</taxon>
        <taxon>Agaricales</taxon>
        <taxon>Marasmiineae</taxon>
        <taxon>Mycenaceae</taxon>
        <taxon>Favolaschia</taxon>
    </lineage>
</organism>
<protein>
    <recommendedName>
        <fullName evidence="3">Secreted protein</fullName>
    </recommendedName>
</protein>
<evidence type="ECO:0000313" key="1">
    <source>
        <dbReference type="EMBL" id="KAK7039520.1"/>
    </source>
</evidence>
<accession>A0AAW0CK19</accession>